<keyword evidence="1" id="KW-1133">Transmembrane helix</keyword>
<reference evidence="2 3" key="1">
    <citation type="submission" date="2020-05" db="EMBL/GenBank/DDBJ databases">
        <title>Draft genome sequence of Desulfovibrio sp. strain HN2T.</title>
        <authorList>
            <person name="Ueno A."/>
            <person name="Tamazawa S."/>
            <person name="Tamamura S."/>
            <person name="Murakami T."/>
            <person name="Kiyama T."/>
            <person name="Inomata H."/>
            <person name="Amano Y."/>
            <person name="Miyakawa K."/>
            <person name="Tamaki H."/>
            <person name="Naganuma T."/>
            <person name="Kaneko K."/>
        </authorList>
    </citation>
    <scope>NUCLEOTIDE SEQUENCE [LARGE SCALE GENOMIC DNA]</scope>
    <source>
        <strain evidence="2 3">HN2</strain>
    </source>
</reference>
<organism evidence="2 3">
    <name type="scientific">Desulfovibrio subterraneus</name>
    <dbReference type="NCBI Taxonomy" id="2718620"/>
    <lineage>
        <taxon>Bacteria</taxon>
        <taxon>Pseudomonadati</taxon>
        <taxon>Thermodesulfobacteriota</taxon>
        <taxon>Desulfovibrionia</taxon>
        <taxon>Desulfovibrionales</taxon>
        <taxon>Desulfovibrionaceae</taxon>
        <taxon>Desulfovibrio</taxon>
    </lineage>
</organism>
<evidence type="ECO:0000256" key="1">
    <source>
        <dbReference type="SAM" id="Phobius"/>
    </source>
</evidence>
<dbReference type="EMBL" id="BLVO01000005">
    <property type="protein sequence ID" value="GFM32258.1"/>
    <property type="molecule type" value="Genomic_DNA"/>
</dbReference>
<proteinExistence type="predicted"/>
<keyword evidence="3" id="KW-1185">Reference proteome</keyword>
<feature type="transmembrane region" description="Helical" evidence="1">
    <location>
        <begin position="72"/>
        <end position="93"/>
    </location>
</feature>
<name>A0A7J0BFD8_9BACT</name>
<comment type="caution">
    <text evidence="2">The sequence shown here is derived from an EMBL/GenBank/DDBJ whole genome shotgun (WGS) entry which is preliminary data.</text>
</comment>
<gene>
    <name evidence="2" type="ORF">DSM101010T_06230</name>
</gene>
<dbReference type="Proteomes" id="UP000503840">
    <property type="component" value="Unassembled WGS sequence"/>
</dbReference>
<feature type="transmembrane region" description="Helical" evidence="1">
    <location>
        <begin position="12"/>
        <end position="37"/>
    </location>
</feature>
<evidence type="ECO:0000313" key="3">
    <source>
        <dbReference type="Proteomes" id="UP000503840"/>
    </source>
</evidence>
<evidence type="ECO:0000313" key="2">
    <source>
        <dbReference type="EMBL" id="GFM32258.1"/>
    </source>
</evidence>
<dbReference type="RefSeq" id="WP_174403975.1">
    <property type="nucleotide sequence ID" value="NZ_BLVO01000005.1"/>
</dbReference>
<protein>
    <submittedName>
        <fullName evidence="2">Uncharacterized protein</fullName>
    </submittedName>
</protein>
<sequence>MIPITAGLTADIIGLIAWTPAQLCVLLGVLDLALLALGHDLRVHFFYWRMARRGVNVATPKDLFTVRRWKQYACLLLFLYFYQAPAGGVQEILGGNPELLGSPMFFVCCMLALFLGILYLSGFWHFMLVEAETVHLLTLNPFRALCVPRKDVYTDSKDWGDLAVNTLYIGNRDNRHTVFLEKLQDAGFENMKNTEFVQPEK</sequence>
<keyword evidence="1" id="KW-0812">Transmembrane</keyword>
<accession>A0A7J0BFD8</accession>
<keyword evidence="1" id="KW-0472">Membrane</keyword>
<dbReference type="AlphaFoldDB" id="A0A7J0BFD8"/>
<feature type="transmembrane region" description="Helical" evidence="1">
    <location>
        <begin position="99"/>
        <end position="120"/>
    </location>
</feature>